<dbReference type="EMBL" id="BARU01009997">
    <property type="protein sequence ID" value="GAH43980.1"/>
    <property type="molecule type" value="Genomic_DNA"/>
</dbReference>
<accession>X1GGR1</accession>
<name>X1GGR1_9ZZZZ</name>
<organism evidence="1">
    <name type="scientific">marine sediment metagenome</name>
    <dbReference type="NCBI Taxonomy" id="412755"/>
    <lineage>
        <taxon>unclassified sequences</taxon>
        <taxon>metagenomes</taxon>
        <taxon>ecological metagenomes</taxon>
    </lineage>
</organism>
<comment type="caution">
    <text evidence="1">The sequence shown here is derived from an EMBL/GenBank/DDBJ whole genome shotgun (WGS) entry which is preliminary data.</text>
</comment>
<proteinExistence type="predicted"/>
<evidence type="ECO:0000313" key="1">
    <source>
        <dbReference type="EMBL" id="GAH43980.1"/>
    </source>
</evidence>
<dbReference type="AlphaFoldDB" id="X1GGR1"/>
<sequence>MYKTGFENMDTSIYWNAAKKYLPTCIKYLFIAESPPAFMGDKPDRYFYFQEIPGADSLFYTIVKAIYNKDFVKNVHLRTDFLKCLKKDGFFLLDAVEYPINKTKKVMGSKFKKYWGKLAFL</sequence>
<reference evidence="1" key="1">
    <citation type="journal article" date="2014" name="Front. Microbiol.">
        <title>High frequency of phylogenetically diverse reductive dehalogenase-homologous genes in deep subseafloor sedimentary metagenomes.</title>
        <authorList>
            <person name="Kawai M."/>
            <person name="Futagami T."/>
            <person name="Toyoda A."/>
            <person name="Takaki Y."/>
            <person name="Nishi S."/>
            <person name="Hori S."/>
            <person name="Arai W."/>
            <person name="Tsubouchi T."/>
            <person name="Morono Y."/>
            <person name="Uchiyama I."/>
            <person name="Ito T."/>
            <person name="Fujiyama A."/>
            <person name="Inagaki F."/>
            <person name="Takami H."/>
        </authorList>
    </citation>
    <scope>NUCLEOTIDE SEQUENCE</scope>
    <source>
        <strain evidence="1">Expedition CK06-06</strain>
    </source>
</reference>
<protein>
    <submittedName>
        <fullName evidence="1">Uncharacterized protein</fullName>
    </submittedName>
</protein>
<gene>
    <name evidence="1" type="ORF">S03H2_19165</name>
</gene>